<comment type="caution">
    <text evidence="1">The sequence shown here is derived from an EMBL/GenBank/DDBJ whole genome shotgun (WGS) entry which is preliminary data.</text>
</comment>
<reference evidence="1" key="1">
    <citation type="submission" date="2021-02" db="EMBL/GenBank/DDBJ databases">
        <authorList>
            <person name="Dougan E. K."/>
            <person name="Rhodes N."/>
            <person name="Thang M."/>
            <person name="Chan C."/>
        </authorList>
    </citation>
    <scope>NUCLEOTIDE SEQUENCE</scope>
</reference>
<evidence type="ECO:0000313" key="1">
    <source>
        <dbReference type="EMBL" id="CAE7236122.1"/>
    </source>
</evidence>
<gene>
    <name evidence="1" type="ORF">SNAT2548_LOCUS10142</name>
</gene>
<dbReference type="AlphaFoldDB" id="A0A812KYW1"/>
<name>A0A812KYW1_9DINO</name>
<dbReference type="EMBL" id="CAJNDS010000824">
    <property type="protein sequence ID" value="CAE7236122.1"/>
    <property type="molecule type" value="Genomic_DNA"/>
</dbReference>
<protein>
    <submittedName>
        <fullName evidence="1">Uncharacterized protein</fullName>
    </submittedName>
</protein>
<evidence type="ECO:0000313" key="2">
    <source>
        <dbReference type="Proteomes" id="UP000604046"/>
    </source>
</evidence>
<organism evidence="1 2">
    <name type="scientific">Symbiodinium natans</name>
    <dbReference type="NCBI Taxonomy" id="878477"/>
    <lineage>
        <taxon>Eukaryota</taxon>
        <taxon>Sar</taxon>
        <taxon>Alveolata</taxon>
        <taxon>Dinophyceae</taxon>
        <taxon>Suessiales</taxon>
        <taxon>Symbiodiniaceae</taxon>
        <taxon>Symbiodinium</taxon>
    </lineage>
</organism>
<sequence>MDVDSYLSFTKNRLVHLQGLHLWLPALSCQLRPCRKQRRKKMLTDRGAPRNFASLRRTCESSHLPEVLSRLHSALDRHPEKLAATPFTPLLLLAVLRCFQFAPVSCKGFGLGIVA</sequence>
<proteinExistence type="predicted"/>
<accession>A0A812KYW1</accession>
<keyword evidence="2" id="KW-1185">Reference proteome</keyword>
<dbReference type="Proteomes" id="UP000604046">
    <property type="component" value="Unassembled WGS sequence"/>
</dbReference>